<evidence type="ECO:0000256" key="1">
    <source>
        <dbReference type="ARBA" id="ARBA00004651"/>
    </source>
</evidence>
<dbReference type="InterPro" id="IPR036259">
    <property type="entry name" value="MFS_trans_sf"/>
</dbReference>
<keyword evidence="3" id="KW-1003">Cell membrane</keyword>
<dbReference type="AlphaFoldDB" id="A0A847S914"/>
<evidence type="ECO:0000256" key="5">
    <source>
        <dbReference type="ARBA" id="ARBA00022989"/>
    </source>
</evidence>
<dbReference type="PROSITE" id="PS50850">
    <property type="entry name" value="MFS"/>
    <property type="match status" value="1"/>
</dbReference>
<feature type="transmembrane region" description="Helical" evidence="7">
    <location>
        <begin position="99"/>
        <end position="120"/>
    </location>
</feature>
<evidence type="ECO:0000256" key="2">
    <source>
        <dbReference type="ARBA" id="ARBA00022448"/>
    </source>
</evidence>
<evidence type="ECO:0000256" key="6">
    <source>
        <dbReference type="ARBA" id="ARBA00023136"/>
    </source>
</evidence>
<evidence type="ECO:0000256" key="4">
    <source>
        <dbReference type="ARBA" id="ARBA00022692"/>
    </source>
</evidence>
<feature type="transmembrane region" description="Helical" evidence="7">
    <location>
        <begin position="214"/>
        <end position="235"/>
    </location>
</feature>
<evidence type="ECO:0000256" key="3">
    <source>
        <dbReference type="ARBA" id="ARBA00022475"/>
    </source>
</evidence>
<feature type="transmembrane region" description="Helical" evidence="7">
    <location>
        <begin position="45"/>
        <end position="63"/>
    </location>
</feature>
<feature type="transmembrane region" description="Helical" evidence="7">
    <location>
        <begin position="339"/>
        <end position="358"/>
    </location>
</feature>
<keyword evidence="10" id="KW-1185">Reference proteome</keyword>
<feature type="transmembrane region" description="Helical" evidence="7">
    <location>
        <begin position="12"/>
        <end position="33"/>
    </location>
</feature>
<keyword evidence="6 7" id="KW-0472">Membrane</keyword>
<dbReference type="Pfam" id="PF07690">
    <property type="entry name" value="MFS_1"/>
    <property type="match status" value="1"/>
</dbReference>
<evidence type="ECO:0000313" key="9">
    <source>
        <dbReference type="EMBL" id="NLR75345.1"/>
    </source>
</evidence>
<dbReference type="Gene3D" id="1.20.1250.20">
    <property type="entry name" value="MFS general substrate transporter like domains"/>
    <property type="match status" value="1"/>
</dbReference>
<dbReference type="Gene3D" id="3.30.70.100">
    <property type="match status" value="1"/>
</dbReference>
<feature type="transmembrane region" description="Helical" evidence="7">
    <location>
        <begin position="364"/>
        <end position="383"/>
    </location>
</feature>
<protein>
    <submittedName>
        <fullName evidence="9">MFS transporter</fullName>
    </submittedName>
</protein>
<dbReference type="PANTHER" id="PTHR23517:SF2">
    <property type="entry name" value="MULTIDRUG RESISTANCE PROTEIN MDTH"/>
    <property type="match status" value="1"/>
</dbReference>
<keyword evidence="4 7" id="KW-0812">Transmembrane</keyword>
<dbReference type="InterPro" id="IPR011701">
    <property type="entry name" value="MFS"/>
</dbReference>
<reference evidence="9 10" key="1">
    <citation type="submission" date="2020-04" db="EMBL/GenBank/DDBJ databases">
        <title>Draft genome of Leeia sp. IMCC25680.</title>
        <authorList>
            <person name="Song J."/>
            <person name="Cho J.-C."/>
        </authorList>
    </citation>
    <scope>NUCLEOTIDE SEQUENCE [LARGE SCALE GENOMIC DNA]</scope>
    <source>
        <strain evidence="9 10">IMCC25680</strain>
    </source>
</reference>
<accession>A0A847S914</accession>
<keyword evidence="2" id="KW-0813">Transport</keyword>
<comment type="caution">
    <text evidence="9">The sequence shown here is derived from an EMBL/GenBank/DDBJ whole genome shotgun (WGS) entry which is preliminary data.</text>
</comment>
<name>A0A847S914_9NEIS</name>
<feature type="transmembrane region" description="Helical" evidence="7">
    <location>
        <begin position="159"/>
        <end position="181"/>
    </location>
</feature>
<feature type="transmembrane region" description="Helical" evidence="7">
    <location>
        <begin position="75"/>
        <end position="93"/>
    </location>
</feature>
<dbReference type="SUPFAM" id="SSF103473">
    <property type="entry name" value="MFS general substrate transporter"/>
    <property type="match status" value="1"/>
</dbReference>
<proteinExistence type="predicted"/>
<evidence type="ECO:0000259" key="8">
    <source>
        <dbReference type="PROSITE" id="PS50850"/>
    </source>
</evidence>
<organism evidence="9 10">
    <name type="scientific">Leeia aquatica</name>
    <dbReference type="NCBI Taxonomy" id="2725557"/>
    <lineage>
        <taxon>Bacteria</taxon>
        <taxon>Pseudomonadati</taxon>
        <taxon>Pseudomonadota</taxon>
        <taxon>Betaproteobacteria</taxon>
        <taxon>Neisseriales</taxon>
        <taxon>Leeiaceae</taxon>
        <taxon>Leeia</taxon>
    </lineage>
</organism>
<dbReference type="GO" id="GO:0005886">
    <property type="term" value="C:plasma membrane"/>
    <property type="evidence" value="ECO:0007669"/>
    <property type="project" value="UniProtKB-SubCell"/>
</dbReference>
<feature type="transmembrane region" description="Helical" evidence="7">
    <location>
        <begin position="275"/>
        <end position="294"/>
    </location>
</feature>
<feature type="transmembrane region" description="Helical" evidence="7">
    <location>
        <begin position="300"/>
        <end position="318"/>
    </location>
</feature>
<dbReference type="PANTHER" id="PTHR23517">
    <property type="entry name" value="RESISTANCE PROTEIN MDTM, PUTATIVE-RELATED-RELATED"/>
    <property type="match status" value="1"/>
</dbReference>
<evidence type="ECO:0000256" key="7">
    <source>
        <dbReference type="SAM" id="Phobius"/>
    </source>
</evidence>
<dbReference type="InterPro" id="IPR020846">
    <property type="entry name" value="MFS_dom"/>
</dbReference>
<evidence type="ECO:0000313" key="10">
    <source>
        <dbReference type="Proteomes" id="UP000587991"/>
    </source>
</evidence>
<dbReference type="EMBL" id="JABAIM010000002">
    <property type="protein sequence ID" value="NLR75345.1"/>
    <property type="molecule type" value="Genomic_DNA"/>
</dbReference>
<gene>
    <name evidence="9" type="ORF">HF682_09260</name>
</gene>
<keyword evidence="5 7" id="KW-1133">Transmembrane helix</keyword>
<dbReference type="InterPro" id="IPR050171">
    <property type="entry name" value="MFS_Transporters"/>
</dbReference>
<dbReference type="Proteomes" id="UP000587991">
    <property type="component" value="Unassembled WGS sequence"/>
</dbReference>
<sequence>MSALELRASAGLAGIYALRMLGIFLFLPVFMPYAAHLEGSNLKLAGLAFGIFALVQALLLIPFGMWSDRIGRKRVIYAGLGLMAAGSFLGAWVDSIGWLIVARALQGTGAISAALTALLADLTREEHRTKAMAMVGGSIGVTFAVSLVAAAQIEHAIGVSGMFFLMGCLAIAAAFGVRFVVPDPQRSRFHSDAETNANRLPAILRDGQLLRLNFGVFALHAAQAAMFSVIPFSLAQLGMHKPDHWHVYLPVAMVGFVLMVPAIIYGEKRGKLKQVFLGAIVLMMLAQLGMALWLDSITSIVLWLGVYFLAFNALEATLPSLISKMAPADAKGTAMGVQNTAQSIGFAVGSVGGSFLHAHGGPAAAFLLCAGLMLVWAILALTMQTPLPVSSKMLHIADDWEGDAALLGEQLRACDGVIEAVVIPGESAAYLKVAQAGWDETAVLALIEATAGTGRASA</sequence>
<feature type="transmembrane region" description="Helical" evidence="7">
    <location>
        <begin position="132"/>
        <end position="153"/>
    </location>
</feature>
<comment type="subcellular location">
    <subcellularLocation>
        <location evidence="1">Cell membrane</location>
        <topology evidence="1">Multi-pass membrane protein</topology>
    </subcellularLocation>
</comment>
<dbReference type="GO" id="GO:0022857">
    <property type="term" value="F:transmembrane transporter activity"/>
    <property type="evidence" value="ECO:0007669"/>
    <property type="project" value="InterPro"/>
</dbReference>
<feature type="transmembrane region" description="Helical" evidence="7">
    <location>
        <begin position="247"/>
        <end position="266"/>
    </location>
</feature>
<feature type="domain" description="Major facilitator superfamily (MFS) profile" evidence="8">
    <location>
        <begin position="6"/>
        <end position="388"/>
    </location>
</feature>
<dbReference type="CDD" id="cd17472">
    <property type="entry name" value="MFS_YajR_like"/>
    <property type="match status" value="1"/>
</dbReference>